<dbReference type="EMBL" id="BAABCN010000012">
    <property type="protein sequence ID" value="GAA3888606.1"/>
    <property type="molecule type" value="Genomic_DNA"/>
</dbReference>
<dbReference type="CDD" id="cd06579">
    <property type="entry name" value="TM_PBP1_transp_AraH_like"/>
    <property type="match status" value="1"/>
</dbReference>
<feature type="transmembrane region" description="Helical" evidence="6">
    <location>
        <begin position="302"/>
        <end position="321"/>
    </location>
</feature>
<feature type="transmembrane region" description="Helical" evidence="6">
    <location>
        <begin position="171"/>
        <end position="192"/>
    </location>
</feature>
<evidence type="ECO:0000256" key="4">
    <source>
        <dbReference type="ARBA" id="ARBA00022989"/>
    </source>
</evidence>
<feature type="transmembrane region" description="Helical" evidence="6">
    <location>
        <begin position="55"/>
        <end position="75"/>
    </location>
</feature>
<feature type="transmembrane region" description="Helical" evidence="6">
    <location>
        <begin position="277"/>
        <end position="296"/>
    </location>
</feature>
<evidence type="ECO:0000313" key="7">
    <source>
        <dbReference type="EMBL" id="GAA3888606.1"/>
    </source>
</evidence>
<dbReference type="Proteomes" id="UP001501803">
    <property type="component" value="Unassembled WGS sequence"/>
</dbReference>
<keyword evidence="3 6" id="KW-0812">Transmembrane</keyword>
<dbReference type="InterPro" id="IPR001851">
    <property type="entry name" value="ABC_transp_permease"/>
</dbReference>
<evidence type="ECO:0000256" key="1">
    <source>
        <dbReference type="ARBA" id="ARBA00004651"/>
    </source>
</evidence>
<gene>
    <name evidence="7" type="ORF">GCM10022381_33110</name>
</gene>
<proteinExistence type="predicted"/>
<dbReference type="PANTHER" id="PTHR32196:SF72">
    <property type="entry name" value="RIBOSE IMPORT PERMEASE PROTEIN RBSC"/>
    <property type="match status" value="1"/>
</dbReference>
<name>A0ABP7KW30_9MICO</name>
<evidence type="ECO:0000256" key="2">
    <source>
        <dbReference type="ARBA" id="ARBA00022475"/>
    </source>
</evidence>
<dbReference type="RefSeq" id="WP_345068715.1">
    <property type="nucleotide sequence ID" value="NZ_BAABCN010000012.1"/>
</dbReference>
<comment type="caution">
    <text evidence="7">The sequence shown here is derived from an EMBL/GenBank/DDBJ whole genome shotgun (WGS) entry which is preliminary data.</text>
</comment>
<dbReference type="PANTHER" id="PTHR32196">
    <property type="entry name" value="ABC TRANSPORTER PERMEASE PROTEIN YPHD-RELATED-RELATED"/>
    <property type="match status" value="1"/>
</dbReference>
<organism evidence="7 8">
    <name type="scientific">Leifsonia kafniensis</name>
    <dbReference type="NCBI Taxonomy" id="475957"/>
    <lineage>
        <taxon>Bacteria</taxon>
        <taxon>Bacillati</taxon>
        <taxon>Actinomycetota</taxon>
        <taxon>Actinomycetes</taxon>
        <taxon>Micrococcales</taxon>
        <taxon>Microbacteriaceae</taxon>
        <taxon>Leifsonia</taxon>
    </lineage>
</organism>
<feature type="transmembrane region" description="Helical" evidence="6">
    <location>
        <begin position="104"/>
        <end position="125"/>
    </location>
</feature>
<feature type="transmembrane region" description="Helical" evidence="6">
    <location>
        <begin position="20"/>
        <end position="40"/>
    </location>
</feature>
<evidence type="ECO:0000313" key="8">
    <source>
        <dbReference type="Proteomes" id="UP001501803"/>
    </source>
</evidence>
<feature type="transmembrane region" description="Helical" evidence="6">
    <location>
        <begin position="132"/>
        <end position="151"/>
    </location>
</feature>
<comment type="subcellular location">
    <subcellularLocation>
        <location evidence="1">Cell membrane</location>
        <topology evidence="1">Multi-pass membrane protein</topology>
    </subcellularLocation>
</comment>
<dbReference type="Pfam" id="PF02653">
    <property type="entry name" value="BPD_transp_2"/>
    <property type="match status" value="1"/>
</dbReference>
<accession>A0ABP7KW30</accession>
<feature type="transmembrane region" description="Helical" evidence="6">
    <location>
        <begin position="220"/>
        <end position="242"/>
    </location>
</feature>
<keyword evidence="5 6" id="KW-0472">Membrane</keyword>
<keyword evidence="4 6" id="KW-1133">Transmembrane helix</keyword>
<sequence>MPRSTPARAGSRPGARRLPARLASLGTLLGLVGLVALFGLLKPQIFLTPLNFSNILEQVAVLAIVASVQTIVMVVGDFDLSVGALASLIGVIVAQLLVGGMHPVTAILLGLGAGLVAGAINGFLVAYLGLSAFIATLATMTSFTGLALLLSNGTTVFGLPESFIWLGQGRIGPVPVPVVIAVVLMLLVWFLLSKSVLGRSWYAIGGNAEAAKLSGVNTKWVRFTAFLFSGGGAALAGIILTARLASGHPSAGDPMMLSSIAAVFLGITLSRTGSPTIGGTAVGLGIVGVLSNGLNLLQVNSYVQQVLTGVIILLAVSLSRLSRKRR</sequence>
<feature type="transmembrane region" description="Helical" evidence="6">
    <location>
        <begin position="82"/>
        <end position="98"/>
    </location>
</feature>
<protein>
    <submittedName>
        <fullName evidence="7">ABC transporter permease</fullName>
    </submittedName>
</protein>
<evidence type="ECO:0000256" key="5">
    <source>
        <dbReference type="ARBA" id="ARBA00023136"/>
    </source>
</evidence>
<keyword evidence="2" id="KW-1003">Cell membrane</keyword>
<evidence type="ECO:0000256" key="6">
    <source>
        <dbReference type="SAM" id="Phobius"/>
    </source>
</evidence>
<evidence type="ECO:0000256" key="3">
    <source>
        <dbReference type="ARBA" id="ARBA00022692"/>
    </source>
</evidence>
<feature type="transmembrane region" description="Helical" evidence="6">
    <location>
        <begin position="254"/>
        <end position="270"/>
    </location>
</feature>
<reference evidence="8" key="1">
    <citation type="journal article" date="2019" name="Int. J. Syst. Evol. Microbiol.">
        <title>The Global Catalogue of Microorganisms (GCM) 10K type strain sequencing project: providing services to taxonomists for standard genome sequencing and annotation.</title>
        <authorList>
            <consortium name="The Broad Institute Genomics Platform"/>
            <consortium name="The Broad Institute Genome Sequencing Center for Infectious Disease"/>
            <person name="Wu L."/>
            <person name="Ma J."/>
        </authorList>
    </citation>
    <scope>NUCLEOTIDE SEQUENCE [LARGE SCALE GENOMIC DNA]</scope>
    <source>
        <strain evidence="8">JCM 17021</strain>
    </source>
</reference>
<keyword evidence="8" id="KW-1185">Reference proteome</keyword>